<gene>
    <name evidence="1" type="ORF">ABH943_002435</name>
</gene>
<dbReference type="Proteomes" id="UP001620514">
    <property type="component" value="Unassembled WGS sequence"/>
</dbReference>
<sequence length="78" mass="8567">MPAIKPVWFCPAAGVVPPPELREYRACELLLRYEPCKYTAVALESEYVPCSVPMVARVSCSALVVRKTSPSSVNARVI</sequence>
<protein>
    <submittedName>
        <fullName evidence="1">Uncharacterized protein</fullName>
    </submittedName>
</protein>
<evidence type="ECO:0000313" key="2">
    <source>
        <dbReference type="Proteomes" id="UP001620514"/>
    </source>
</evidence>
<proteinExistence type="predicted"/>
<dbReference type="RefSeq" id="WP_404606659.1">
    <property type="nucleotide sequence ID" value="NZ_JBIYDN010000006.1"/>
</dbReference>
<keyword evidence="2" id="KW-1185">Reference proteome</keyword>
<evidence type="ECO:0000313" key="1">
    <source>
        <dbReference type="EMBL" id="MFK4442419.1"/>
    </source>
</evidence>
<comment type="caution">
    <text evidence="1">The sequence shown here is derived from an EMBL/GenBank/DDBJ whole genome shotgun (WGS) entry which is preliminary data.</text>
</comment>
<reference evidence="1 2" key="1">
    <citation type="submission" date="2024-11" db="EMBL/GenBank/DDBJ databases">
        <title>Using genomics to understand microbial adaptation to soil warming.</title>
        <authorList>
            <person name="Deangelis K.M. PhD."/>
        </authorList>
    </citation>
    <scope>NUCLEOTIDE SEQUENCE [LARGE SCALE GENOMIC DNA]</scope>
    <source>
        <strain evidence="1 2">GAS97</strain>
    </source>
</reference>
<name>A0ABW8MFG3_9BURK</name>
<accession>A0ABW8MFG3</accession>
<organism evidence="1 2">
    <name type="scientific">Caballeronia udeis</name>
    <dbReference type="NCBI Taxonomy" id="1232866"/>
    <lineage>
        <taxon>Bacteria</taxon>
        <taxon>Pseudomonadati</taxon>
        <taxon>Pseudomonadota</taxon>
        <taxon>Betaproteobacteria</taxon>
        <taxon>Burkholderiales</taxon>
        <taxon>Burkholderiaceae</taxon>
        <taxon>Caballeronia</taxon>
    </lineage>
</organism>
<dbReference type="EMBL" id="JBIYDN010000006">
    <property type="protein sequence ID" value="MFK4442419.1"/>
    <property type="molecule type" value="Genomic_DNA"/>
</dbReference>